<name>A0A7D9JAU9_PARCT</name>
<dbReference type="GO" id="GO:0005886">
    <property type="term" value="C:plasma membrane"/>
    <property type="evidence" value="ECO:0007669"/>
    <property type="project" value="UniProtKB-SubCell"/>
</dbReference>
<evidence type="ECO:0000256" key="3">
    <source>
        <dbReference type="ARBA" id="ARBA00022692"/>
    </source>
</evidence>
<evidence type="ECO:0000256" key="6">
    <source>
        <dbReference type="ARBA" id="ARBA00023136"/>
    </source>
</evidence>
<reference evidence="10" key="1">
    <citation type="submission" date="2020-04" db="EMBL/GenBank/DDBJ databases">
        <authorList>
            <person name="Alioto T."/>
            <person name="Alioto T."/>
            <person name="Gomez Garrido J."/>
        </authorList>
    </citation>
    <scope>NUCLEOTIDE SEQUENCE</scope>
    <source>
        <strain evidence="10">A484AB</strain>
    </source>
</reference>
<evidence type="ECO:0000313" key="11">
    <source>
        <dbReference type="Proteomes" id="UP001152795"/>
    </source>
</evidence>
<keyword evidence="6" id="KW-0472">Membrane</keyword>
<evidence type="ECO:0000256" key="7">
    <source>
        <dbReference type="ARBA" id="ARBA00023170"/>
    </source>
</evidence>
<dbReference type="Gene3D" id="1.20.1070.10">
    <property type="entry name" value="Rhodopsin 7-helix transmembrane proteins"/>
    <property type="match status" value="1"/>
</dbReference>
<comment type="caution">
    <text evidence="10">The sequence shown here is derived from an EMBL/GenBank/DDBJ whole genome shotgun (WGS) entry which is preliminary data.</text>
</comment>
<dbReference type="OrthoDB" id="6147321at2759"/>
<keyword evidence="8" id="KW-0325">Glycoprotein</keyword>
<keyword evidence="11" id="KW-1185">Reference proteome</keyword>
<dbReference type="Proteomes" id="UP001152795">
    <property type="component" value="Unassembled WGS sequence"/>
</dbReference>
<keyword evidence="2" id="KW-1003">Cell membrane</keyword>
<organism evidence="10 11">
    <name type="scientific">Paramuricea clavata</name>
    <name type="common">Red gorgonian</name>
    <name type="synonym">Violescent sea-whip</name>
    <dbReference type="NCBI Taxonomy" id="317549"/>
    <lineage>
        <taxon>Eukaryota</taxon>
        <taxon>Metazoa</taxon>
        <taxon>Cnidaria</taxon>
        <taxon>Anthozoa</taxon>
        <taxon>Octocorallia</taxon>
        <taxon>Malacalcyonacea</taxon>
        <taxon>Plexauridae</taxon>
        <taxon>Paramuricea</taxon>
    </lineage>
</organism>
<keyword evidence="7" id="KW-0675">Receptor</keyword>
<keyword evidence="4" id="KW-1133">Transmembrane helix</keyword>
<dbReference type="PANTHER" id="PTHR24246:SF27">
    <property type="entry name" value="ADENOSINE RECEPTOR, ISOFORM A"/>
    <property type="match status" value="1"/>
</dbReference>
<evidence type="ECO:0000256" key="1">
    <source>
        <dbReference type="ARBA" id="ARBA00004651"/>
    </source>
</evidence>
<dbReference type="CDD" id="cd00637">
    <property type="entry name" value="7tm_classA_rhodopsin-like"/>
    <property type="match status" value="1"/>
</dbReference>
<dbReference type="EMBL" id="CACRXK020013923">
    <property type="protein sequence ID" value="CAB4025962.1"/>
    <property type="molecule type" value="Genomic_DNA"/>
</dbReference>
<evidence type="ECO:0000256" key="2">
    <source>
        <dbReference type="ARBA" id="ARBA00022475"/>
    </source>
</evidence>
<dbReference type="GO" id="GO:0004930">
    <property type="term" value="F:G protein-coupled receptor activity"/>
    <property type="evidence" value="ECO:0007669"/>
    <property type="project" value="UniProtKB-KW"/>
</dbReference>
<dbReference type="PANTHER" id="PTHR24246">
    <property type="entry name" value="OLFACTORY RECEPTOR AND ADENOSINE RECEPTOR"/>
    <property type="match status" value="1"/>
</dbReference>
<dbReference type="InterPro" id="IPR017452">
    <property type="entry name" value="GPCR_Rhodpsn_7TM"/>
</dbReference>
<dbReference type="InterPro" id="IPR000276">
    <property type="entry name" value="GPCR_Rhodpsn"/>
</dbReference>
<accession>A0A7D9JAU9</accession>
<gene>
    <name evidence="10" type="ORF">PACLA_8A056973</name>
</gene>
<evidence type="ECO:0000256" key="5">
    <source>
        <dbReference type="ARBA" id="ARBA00023040"/>
    </source>
</evidence>
<keyword evidence="5" id="KW-0297">G-protein coupled receptor</keyword>
<evidence type="ECO:0000256" key="8">
    <source>
        <dbReference type="ARBA" id="ARBA00023180"/>
    </source>
</evidence>
<evidence type="ECO:0000313" key="10">
    <source>
        <dbReference type="EMBL" id="CAB4025962.1"/>
    </source>
</evidence>
<keyword evidence="3" id="KW-0812">Transmembrane</keyword>
<dbReference type="SUPFAM" id="SSF81321">
    <property type="entry name" value="Family A G protein-coupled receptor-like"/>
    <property type="match status" value="1"/>
</dbReference>
<dbReference type="PROSITE" id="PS50262">
    <property type="entry name" value="G_PROTEIN_RECEP_F1_2"/>
    <property type="match status" value="1"/>
</dbReference>
<dbReference type="AlphaFoldDB" id="A0A7D9JAU9"/>
<dbReference type="PROSITE" id="PS00237">
    <property type="entry name" value="G_PROTEIN_RECEP_F1_1"/>
    <property type="match status" value="1"/>
</dbReference>
<comment type="subcellular location">
    <subcellularLocation>
        <location evidence="1">Cell membrane</location>
        <topology evidence="1">Multi-pass membrane protein</topology>
    </subcellularLocation>
</comment>
<dbReference type="Pfam" id="PF00001">
    <property type="entry name" value="7tm_1"/>
    <property type="match status" value="1"/>
</dbReference>
<proteinExistence type="predicted"/>
<evidence type="ECO:0000256" key="9">
    <source>
        <dbReference type="ARBA" id="ARBA00023224"/>
    </source>
</evidence>
<sequence length="354" mass="39888">MNNSAQEDAFQISCHSFGTRHFVITKLMSDKLLINRIFAIVLNSILITPTILLNAIAIITILKSSQLKSKPCYFIILVQSVIDLVVGVLGIPLFLAFLIQGITGTSNCVGALLAIHFPVLPIGVSTITLFAMTVERYIAILHPYAYKTVVTKKRILVYVGCGAVVTFFVIVLSFRIQSAITIFGTLLVTLVFLFTAFACTRIYLVVRKLNGSQNQLSNVEEENLTRKKLFRREIKQAKSCFMVVTCFFILSFLPPMVFISYKNTDEREFGAKDVWLCTISMFNSSANSRLQYDQEAEIKSLEEEVQQMRAKHSETIQKLKAQFLHEKKQFQDQSDTRIQAMAKQANQASNTPIV</sequence>
<protein>
    <submittedName>
        <fullName evidence="10">Coiled-coil domain-containing 166-like</fullName>
    </submittedName>
</protein>
<evidence type="ECO:0000256" key="4">
    <source>
        <dbReference type="ARBA" id="ARBA00022989"/>
    </source>
</evidence>
<keyword evidence="9" id="KW-0807">Transducer</keyword>